<dbReference type="Proteomes" id="UP000076959">
    <property type="component" value="Unassembled WGS sequence"/>
</dbReference>
<comment type="caution">
    <text evidence="5">The sequence shown here is derived from an EMBL/GenBank/DDBJ whole genome shotgun (WGS) entry which is preliminary data.</text>
</comment>
<dbReference type="InterPro" id="IPR000055">
    <property type="entry name" value="Restrct_endonuc_typeI_TRD"/>
</dbReference>
<dbReference type="PANTHER" id="PTHR30408:SF12">
    <property type="entry name" value="TYPE I RESTRICTION ENZYME MJAVIII SPECIFICITY SUBUNIT"/>
    <property type="match status" value="1"/>
</dbReference>
<dbReference type="GO" id="GO:0003677">
    <property type="term" value="F:DNA binding"/>
    <property type="evidence" value="ECO:0007669"/>
    <property type="project" value="UniProtKB-KW"/>
</dbReference>
<feature type="domain" description="Type I restriction modification DNA specificity" evidence="4">
    <location>
        <begin position="267"/>
        <end position="360"/>
    </location>
</feature>
<sequence length="398" mass="43233">MSGEAQAGWRAMLFSEAVAINPKRQLPREGQVPFLDMASLPLNGADVSVLTTREISSGGSKFQSGDTLFARITPCAENGKLGFVQSINGGQVAQGSTEFIVMAGRDGLTLPEYVRCLAGWSEVRDQAIGLMEGTSGRQRVPQSAFDEIEVLIPPLEEQRRIAEVLRSVDELLSVVERKAEQGERTLSAYFAEAFANAVPQDGTGVALDDLLSRIIDYRGVPPPKAPSGVPLLTAKNVRFGYLDPEPREFIAEDDYESWMRRGIPAVGDVMFTTEAPLGNVADFPNYRAALGQRTLTLRPDPVRLTSSYLKWLLLSPYAQTLIERHATGSTAKGIKQTTFRKLRFNVPSLANQSEIGAVCDSIWADVVASRAQSSALIKLRGLLSGDLLSGRVKVPVPV</sequence>
<evidence type="ECO:0000256" key="2">
    <source>
        <dbReference type="ARBA" id="ARBA00022747"/>
    </source>
</evidence>
<dbReference type="OrthoDB" id="164285at2"/>
<reference evidence="5 6" key="1">
    <citation type="submission" date="2016-03" db="EMBL/GenBank/DDBJ databases">
        <title>Draft Genome Sequence of the Strain BR 10245 (Bradyrhizobium sp.) isolated from nodules of Centrolobium paraense.</title>
        <authorList>
            <person name="Simoes-Araujo J.L.Sr."/>
            <person name="Barauna A.C."/>
            <person name="Silva K."/>
            <person name="Zilli J.E."/>
        </authorList>
    </citation>
    <scope>NUCLEOTIDE SEQUENCE [LARGE SCALE GENOMIC DNA]</scope>
    <source>
        <strain evidence="5 6">BR 10245</strain>
    </source>
</reference>
<dbReference type="GO" id="GO:0009307">
    <property type="term" value="P:DNA restriction-modification system"/>
    <property type="evidence" value="ECO:0007669"/>
    <property type="project" value="UniProtKB-KW"/>
</dbReference>
<dbReference type="RefSeq" id="WP_063709061.1">
    <property type="nucleotide sequence ID" value="NZ_LUUB01000129.1"/>
</dbReference>
<keyword evidence="2" id="KW-0680">Restriction system</keyword>
<dbReference type="Pfam" id="PF01420">
    <property type="entry name" value="Methylase_S"/>
    <property type="match status" value="2"/>
</dbReference>
<proteinExistence type="inferred from homology"/>
<protein>
    <recommendedName>
        <fullName evidence="4">Type I restriction modification DNA specificity domain-containing protein</fullName>
    </recommendedName>
</protein>
<evidence type="ECO:0000256" key="3">
    <source>
        <dbReference type="ARBA" id="ARBA00023125"/>
    </source>
</evidence>
<evidence type="ECO:0000256" key="1">
    <source>
        <dbReference type="ARBA" id="ARBA00010923"/>
    </source>
</evidence>
<evidence type="ECO:0000313" key="6">
    <source>
        <dbReference type="Proteomes" id="UP000076959"/>
    </source>
</evidence>
<dbReference type="EMBL" id="LUUB01000129">
    <property type="protein sequence ID" value="OAE96755.1"/>
    <property type="molecule type" value="Genomic_DNA"/>
</dbReference>
<accession>A0A176Y5P1</accession>
<dbReference type="InterPro" id="IPR052021">
    <property type="entry name" value="Type-I_RS_S_subunit"/>
</dbReference>
<keyword evidence="3" id="KW-0238">DNA-binding</keyword>
<dbReference type="STRING" id="1505087.AYJ54_36355"/>
<feature type="domain" description="Type I restriction modification DNA specificity" evidence="4">
    <location>
        <begin position="134"/>
        <end position="174"/>
    </location>
</feature>
<dbReference type="Gene3D" id="3.90.220.20">
    <property type="entry name" value="DNA methylase specificity domains"/>
    <property type="match status" value="2"/>
</dbReference>
<evidence type="ECO:0000313" key="5">
    <source>
        <dbReference type="EMBL" id="OAE96755.1"/>
    </source>
</evidence>
<organism evidence="5 6">
    <name type="scientific">Bradyrhizobium centrolobii</name>
    <dbReference type="NCBI Taxonomy" id="1505087"/>
    <lineage>
        <taxon>Bacteria</taxon>
        <taxon>Pseudomonadati</taxon>
        <taxon>Pseudomonadota</taxon>
        <taxon>Alphaproteobacteria</taxon>
        <taxon>Hyphomicrobiales</taxon>
        <taxon>Nitrobacteraceae</taxon>
        <taxon>Bradyrhizobium</taxon>
    </lineage>
</organism>
<evidence type="ECO:0000259" key="4">
    <source>
        <dbReference type="Pfam" id="PF01420"/>
    </source>
</evidence>
<dbReference type="SUPFAM" id="SSF116734">
    <property type="entry name" value="DNA methylase specificity domain"/>
    <property type="match status" value="2"/>
</dbReference>
<dbReference type="PANTHER" id="PTHR30408">
    <property type="entry name" value="TYPE-1 RESTRICTION ENZYME ECOKI SPECIFICITY PROTEIN"/>
    <property type="match status" value="1"/>
</dbReference>
<name>A0A176Y5P1_9BRAD</name>
<gene>
    <name evidence="5" type="ORF">AYJ54_36355</name>
</gene>
<keyword evidence="6" id="KW-1185">Reference proteome</keyword>
<dbReference type="AlphaFoldDB" id="A0A176Y5P1"/>
<dbReference type="CDD" id="cd17260">
    <property type="entry name" value="RMtype1_S_EcoEI-TRD1-CR1_like"/>
    <property type="match status" value="1"/>
</dbReference>
<comment type="similarity">
    <text evidence="1">Belongs to the type-I restriction system S methylase family.</text>
</comment>
<dbReference type="InterPro" id="IPR044946">
    <property type="entry name" value="Restrct_endonuc_typeI_TRD_sf"/>
</dbReference>